<reference evidence="15 16" key="1">
    <citation type="submission" date="2019-09" db="EMBL/GenBank/DDBJ databases">
        <title>Phylogenetic characterization of a novel taxon of the genus Bifidobacterium: Bifidobacterium choloepi sp. nov.</title>
        <authorList>
            <person name="Modesto M."/>
            <person name="Satti M."/>
        </authorList>
    </citation>
    <scope>NUCLEOTIDE SEQUENCE [LARGE SCALE GENOMIC DNA]</scope>
    <source>
        <strain evidence="15 16">BRDM6</strain>
    </source>
</reference>
<dbReference type="EMBL" id="VYSG01000001">
    <property type="protein sequence ID" value="NEG69367.1"/>
    <property type="molecule type" value="Genomic_DNA"/>
</dbReference>
<dbReference type="Gene3D" id="1.10.287.130">
    <property type="match status" value="1"/>
</dbReference>
<evidence type="ECO:0000256" key="1">
    <source>
        <dbReference type="ARBA" id="ARBA00000085"/>
    </source>
</evidence>
<feature type="transmembrane region" description="Helical" evidence="12">
    <location>
        <begin position="212"/>
        <end position="232"/>
    </location>
</feature>
<evidence type="ECO:0000256" key="3">
    <source>
        <dbReference type="ARBA" id="ARBA00012438"/>
    </source>
</evidence>
<dbReference type="InterPro" id="IPR036097">
    <property type="entry name" value="HisK_dim/P_sf"/>
</dbReference>
<evidence type="ECO:0000259" key="14">
    <source>
        <dbReference type="PROSITE" id="PS50885"/>
    </source>
</evidence>
<dbReference type="InterPro" id="IPR036890">
    <property type="entry name" value="HATPase_C_sf"/>
</dbReference>
<keyword evidence="7 15" id="KW-0418">Kinase</keyword>
<dbReference type="SMART" id="SM00387">
    <property type="entry name" value="HATPase_c"/>
    <property type="match status" value="1"/>
</dbReference>
<evidence type="ECO:0000256" key="4">
    <source>
        <dbReference type="ARBA" id="ARBA00022553"/>
    </source>
</evidence>
<sequence>MKPSAKDSAKTTARPATKRGAKGTARRALARGVSLSTKLVVLIIVLLAVGTAGISLSIRQLVSNYLMDKTDTQLISQADLVFRNTDMLQGSENQNSMTNYYVKAYNAELDRSTVLLQPVYKDGIISSPDLPDNGDLDGETLGVPFTVDAVVSLKNVQKTPDHSTLETAEAPWRVVAFRWGKTTGTTYEDTGIVYVGLSLANQIDTINTLTKFCVLVGIAVVLLGGVLSAIVVEKTLSPLKRIEKTAAKIAAGDLSQRIPTEPENTEVGSLSKSLNTMLSTIEQSFKEQEAVTDKMKQFVSDASHELRTPLAAIHGYAELYKMQRDLPDALERADDSIAHIEASSSRMTVLVEDLLSLARLDEGRGVNATQPIRMSSVLQDSVDDLHALDPERAIGTGTLALDDADGKPKLGVTPGPLPDVTVVADGTRIHQVVTNIVGNIHRYTPADSPVEFSLGVVGIDMTPRDMSKLKPNEQSLASIMQAAERYKLDRAGVQYAVARFADHGPGVPDESRAKIFERFYTADPSRARQKGGTGLGMAIVLAVVKSHCGFICATETPGGGLSYTMFLPLTQDFRGAAPQRDAHQL</sequence>
<comment type="catalytic activity">
    <reaction evidence="1">
        <text>ATP + protein L-histidine = ADP + protein N-phospho-L-histidine.</text>
        <dbReference type="EC" id="2.7.13.3"/>
    </reaction>
</comment>
<evidence type="ECO:0000256" key="2">
    <source>
        <dbReference type="ARBA" id="ARBA00004236"/>
    </source>
</evidence>
<evidence type="ECO:0000313" key="15">
    <source>
        <dbReference type="EMBL" id="NEG69367.1"/>
    </source>
</evidence>
<dbReference type="InterPro" id="IPR050428">
    <property type="entry name" value="TCS_sensor_his_kinase"/>
</dbReference>
<dbReference type="PROSITE" id="PS50109">
    <property type="entry name" value="HIS_KIN"/>
    <property type="match status" value="1"/>
</dbReference>
<keyword evidence="6 12" id="KW-0812">Transmembrane</keyword>
<organism evidence="15 16">
    <name type="scientific">Bifidobacterium choloepi</name>
    <dbReference type="NCBI Taxonomy" id="2614131"/>
    <lineage>
        <taxon>Bacteria</taxon>
        <taxon>Bacillati</taxon>
        <taxon>Actinomycetota</taxon>
        <taxon>Actinomycetes</taxon>
        <taxon>Bifidobacteriales</taxon>
        <taxon>Bifidobacteriaceae</taxon>
        <taxon>Bifidobacterium</taxon>
    </lineage>
</organism>
<proteinExistence type="predicted"/>
<evidence type="ECO:0000256" key="6">
    <source>
        <dbReference type="ARBA" id="ARBA00022692"/>
    </source>
</evidence>
<feature type="domain" description="Histidine kinase" evidence="13">
    <location>
        <begin position="301"/>
        <end position="571"/>
    </location>
</feature>
<feature type="transmembrane region" description="Helical" evidence="12">
    <location>
        <begin position="39"/>
        <end position="58"/>
    </location>
</feature>
<dbReference type="InterPro" id="IPR003660">
    <property type="entry name" value="HAMP_dom"/>
</dbReference>
<dbReference type="InterPro" id="IPR004358">
    <property type="entry name" value="Sig_transdc_His_kin-like_C"/>
</dbReference>
<keyword evidence="5" id="KW-0808">Transferase</keyword>
<dbReference type="SMART" id="SM00304">
    <property type="entry name" value="HAMP"/>
    <property type="match status" value="1"/>
</dbReference>
<protein>
    <recommendedName>
        <fullName evidence="3">histidine kinase</fullName>
        <ecNumber evidence="3">2.7.13.3</ecNumber>
    </recommendedName>
</protein>
<evidence type="ECO:0000256" key="5">
    <source>
        <dbReference type="ARBA" id="ARBA00022679"/>
    </source>
</evidence>
<dbReference type="CDD" id="cd06225">
    <property type="entry name" value="HAMP"/>
    <property type="match status" value="1"/>
</dbReference>
<dbReference type="RefSeq" id="WP_163226947.1">
    <property type="nucleotide sequence ID" value="NZ_VYSG01000001.1"/>
</dbReference>
<dbReference type="PANTHER" id="PTHR45436">
    <property type="entry name" value="SENSOR HISTIDINE KINASE YKOH"/>
    <property type="match status" value="1"/>
</dbReference>
<evidence type="ECO:0000313" key="16">
    <source>
        <dbReference type="Proteomes" id="UP000469292"/>
    </source>
</evidence>
<dbReference type="CDD" id="cd00075">
    <property type="entry name" value="HATPase"/>
    <property type="match status" value="1"/>
</dbReference>
<evidence type="ECO:0000256" key="7">
    <source>
        <dbReference type="ARBA" id="ARBA00022777"/>
    </source>
</evidence>
<dbReference type="InterPro" id="IPR003594">
    <property type="entry name" value="HATPase_dom"/>
</dbReference>
<dbReference type="SUPFAM" id="SSF47384">
    <property type="entry name" value="Homodimeric domain of signal transducing histidine kinase"/>
    <property type="match status" value="1"/>
</dbReference>
<dbReference type="CDD" id="cd00082">
    <property type="entry name" value="HisKA"/>
    <property type="match status" value="1"/>
</dbReference>
<dbReference type="PROSITE" id="PS50885">
    <property type="entry name" value="HAMP"/>
    <property type="match status" value="1"/>
</dbReference>
<gene>
    <name evidence="15" type="ORF">F6S87_01745</name>
</gene>
<dbReference type="SMART" id="SM00388">
    <property type="entry name" value="HisKA"/>
    <property type="match status" value="1"/>
</dbReference>
<feature type="domain" description="HAMP" evidence="14">
    <location>
        <begin position="233"/>
        <end position="286"/>
    </location>
</feature>
<dbReference type="SUPFAM" id="SSF55874">
    <property type="entry name" value="ATPase domain of HSP90 chaperone/DNA topoisomerase II/histidine kinase"/>
    <property type="match status" value="1"/>
</dbReference>
<dbReference type="Pfam" id="PF00512">
    <property type="entry name" value="HisKA"/>
    <property type="match status" value="1"/>
</dbReference>
<dbReference type="PRINTS" id="PR00344">
    <property type="entry name" value="BCTRLSENSOR"/>
</dbReference>
<dbReference type="FunFam" id="1.10.287.130:FF:000001">
    <property type="entry name" value="Two-component sensor histidine kinase"/>
    <property type="match status" value="1"/>
</dbReference>
<comment type="subcellular location">
    <subcellularLocation>
        <location evidence="2">Cell membrane</location>
    </subcellularLocation>
</comment>
<name>A0A6I5MYL8_9BIFI</name>
<keyword evidence="10 12" id="KW-0472">Membrane</keyword>
<accession>A0A6I5MYL8</accession>
<dbReference type="Pfam" id="PF00672">
    <property type="entry name" value="HAMP"/>
    <property type="match status" value="1"/>
</dbReference>
<keyword evidence="16" id="KW-1185">Reference proteome</keyword>
<dbReference type="GO" id="GO:0005886">
    <property type="term" value="C:plasma membrane"/>
    <property type="evidence" value="ECO:0007669"/>
    <property type="project" value="UniProtKB-SubCell"/>
</dbReference>
<dbReference type="Proteomes" id="UP000469292">
    <property type="component" value="Unassembled WGS sequence"/>
</dbReference>
<feature type="region of interest" description="Disordered" evidence="11">
    <location>
        <begin position="1"/>
        <end position="23"/>
    </location>
</feature>
<dbReference type="InterPro" id="IPR005467">
    <property type="entry name" value="His_kinase_dom"/>
</dbReference>
<dbReference type="SUPFAM" id="SSF158472">
    <property type="entry name" value="HAMP domain-like"/>
    <property type="match status" value="1"/>
</dbReference>
<dbReference type="Pfam" id="PF02518">
    <property type="entry name" value="HATPase_c"/>
    <property type="match status" value="1"/>
</dbReference>
<dbReference type="InterPro" id="IPR003661">
    <property type="entry name" value="HisK_dim/P_dom"/>
</dbReference>
<keyword evidence="4" id="KW-0597">Phosphoprotein</keyword>
<dbReference type="Gene3D" id="3.30.565.10">
    <property type="entry name" value="Histidine kinase-like ATPase, C-terminal domain"/>
    <property type="match status" value="1"/>
</dbReference>
<evidence type="ECO:0000256" key="9">
    <source>
        <dbReference type="ARBA" id="ARBA00023012"/>
    </source>
</evidence>
<evidence type="ECO:0000256" key="11">
    <source>
        <dbReference type="SAM" id="MobiDB-lite"/>
    </source>
</evidence>
<evidence type="ECO:0000256" key="12">
    <source>
        <dbReference type="SAM" id="Phobius"/>
    </source>
</evidence>
<evidence type="ECO:0000256" key="8">
    <source>
        <dbReference type="ARBA" id="ARBA00022989"/>
    </source>
</evidence>
<evidence type="ECO:0000259" key="13">
    <source>
        <dbReference type="PROSITE" id="PS50109"/>
    </source>
</evidence>
<dbReference type="EC" id="2.7.13.3" evidence="3"/>
<evidence type="ECO:0000256" key="10">
    <source>
        <dbReference type="ARBA" id="ARBA00023136"/>
    </source>
</evidence>
<keyword evidence="8 12" id="KW-1133">Transmembrane helix</keyword>
<dbReference type="GO" id="GO:0000155">
    <property type="term" value="F:phosphorelay sensor kinase activity"/>
    <property type="evidence" value="ECO:0007669"/>
    <property type="project" value="InterPro"/>
</dbReference>
<comment type="caution">
    <text evidence="15">The sequence shown here is derived from an EMBL/GenBank/DDBJ whole genome shotgun (WGS) entry which is preliminary data.</text>
</comment>
<keyword evidence="9" id="KW-0902">Two-component regulatory system</keyword>
<dbReference type="Gene3D" id="6.10.340.10">
    <property type="match status" value="1"/>
</dbReference>
<dbReference type="PANTHER" id="PTHR45436:SF5">
    <property type="entry name" value="SENSOR HISTIDINE KINASE TRCS"/>
    <property type="match status" value="1"/>
</dbReference>
<dbReference type="AlphaFoldDB" id="A0A6I5MYL8"/>